<evidence type="ECO:0000313" key="8">
    <source>
        <dbReference type="Proteomes" id="UP000525158"/>
    </source>
</evidence>
<dbReference type="PANTHER" id="PTHR20544">
    <property type="entry name" value="CENTROSOMAL PROTEIN CEP135"/>
    <property type="match status" value="1"/>
</dbReference>
<evidence type="ECO:0000256" key="6">
    <source>
        <dbReference type="SAM" id="MobiDB-lite"/>
    </source>
</evidence>
<feature type="region of interest" description="Disordered" evidence="6">
    <location>
        <begin position="1123"/>
        <end position="1154"/>
    </location>
</feature>
<feature type="coiled-coil region" evidence="5">
    <location>
        <begin position="540"/>
        <end position="602"/>
    </location>
</feature>
<dbReference type="SUPFAM" id="SSF57997">
    <property type="entry name" value="Tropomyosin"/>
    <property type="match status" value="1"/>
</dbReference>
<feature type="coiled-coil region" evidence="5">
    <location>
        <begin position="270"/>
        <end position="471"/>
    </location>
</feature>
<feature type="coiled-coil region" evidence="5">
    <location>
        <begin position="75"/>
        <end position="155"/>
    </location>
</feature>
<dbReference type="GO" id="GO:0005814">
    <property type="term" value="C:centriole"/>
    <property type="evidence" value="ECO:0007669"/>
    <property type="project" value="UniProtKB-SubCell"/>
</dbReference>
<dbReference type="Proteomes" id="UP000525158">
    <property type="component" value="Unassembled WGS sequence"/>
</dbReference>
<comment type="similarity">
    <text evidence="4">Belongs to the CEP135/TSGA10 family.</text>
</comment>
<dbReference type="InterPro" id="IPR051877">
    <property type="entry name" value="Centriole_BasalBody_StrucProt"/>
</dbReference>
<evidence type="ECO:0000256" key="2">
    <source>
        <dbReference type="ARBA" id="ARBA00022490"/>
    </source>
</evidence>
<feature type="coiled-coil region" evidence="5">
    <location>
        <begin position="199"/>
        <end position="233"/>
    </location>
</feature>
<proteinExistence type="inferred from homology"/>
<keyword evidence="3" id="KW-0206">Cytoskeleton</keyword>
<reference evidence="7 8" key="1">
    <citation type="submission" date="2019-09" db="EMBL/GenBank/DDBJ databases">
        <title>Bird 10,000 Genomes (B10K) Project - Family phase.</title>
        <authorList>
            <person name="Zhang G."/>
        </authorList>
    </citation>
    <scope>NUCLEOTIDE SEQUENCE [LARGE SCALE GENOMIC DNA]</scope>
    <source>
        <strain evidence="7">B10K-DU-002-36</strain>
        <tissue evidence="7">Muscle</tissue>
    </source>
</reference>
<feature type="non-terminal residue" evidence="7">
    <location>
        <position position="1"/>
    </location>
</feature>
<evidence type="ECO:0000256" key="3">
    <source>
        <dbReference type="ARBA" id="ARBA00023212"/>
    </source>
</evidence>
<dbReference type="EMBL" id="VXBO01004378">
    <property type="protein sequence ID" value="NXN38583.1"/>
    <property type="molecule type" value="Genomic_DNA"/>
</dbReference>
<dbReference type="PANTHER" id="PTHR20544:SF1">
    <property type="entry name" value="CENTROSOMAL PROTEIN 135KDA"/>
    <property type="match status" value="1"/>
</dbReference>
<keyword evidence="8" id="KW-1185">Reference proteome</keyword>
<organism evidence="7 8">
    <name type="scientific">Smutsornis africanus</name>
    <name type="common">Double-banded courser</name>
    <name type="synonym">Rhinoptilus africanus</name>
    <dbReference type="NCBI Taxonomy" id="240209"/>
    <lineage>
        <taxon>Eukaryota</taxon>
        <taxon>Metazoa</taxon>
        <taxon>Chordata</taxon>
        <taxon>Craniata</taxon>
        <taxon>Vertebrata</taxon>
        <taxon>Euteleostomi</taxon>
        <taxon>Archelosauria</taxon>
        <taxon>Archosauria</taxon>
        <taxon>Dinosauria</taxon>
        <taxon>Saurischia</taxon>
        <taxon>Theropoda</taxon>
        <taxon>Coelurosauria</taxon>
        <taxon>Aves</taxon>
        <taxon>Neognathae</taxon>
        <taxon>Neoaves</taxon>
        <taxon>Charadriiformes</taxon>
        <taxon>Glareolidae</taxon>
        <taxon>Rhinoptilus</taxon>
    </lineage>
</organism>
<feature type="coiled-coil region" evidence="5">
    <location>
        <begin position="641"/>
        <end position="787"/>
    </location>
</feature>
<feature type="compositionally biased region" description="Low complexity" evidence="6">
    <location>
        <begin position="1129"/>
        <end position="1154"/>
    </location>
</feature>
<comment type="caution">
    <text evidence="7">The sequence shown here is derived from an EMBL/GenBank/DDBJ whole genome shotgun (WGS) entry which is preliminary data.</text>
</comment>
<evidence type="ECO:0000256" key="5">
    <source>
        <dbReference type="SAM" id="Coils"/>
    </source>
</evidence>
<feature type="coiled-coil region" evidence="5">
    <location>
        <begin position="823"/>
        <end position="1088"/>
    </location>
</feature>
<sequence length="1154" mass="134867">MTATAERRFINLRKRLDQLGYRQPLGVESLPLVEKLFSDLVHTTESLRSAKLSAGKTEKEYSNYDAILEPYKTENAKLTRENNELHLEILKLKEQSDRHVKELKASLRRTEHETSDLKFLNNQYVHKIKMLEKENKAKTEKIQQLQEKNLQAVVQTPGGRKRSIPFRRQRMQIDQPVPPSGVSAYPVPQPEDPYIADLLQVADNRIHELQSEVTELQEKLDISEREMKNYSKQVELRDKEIERLVLALDGGRSHEIISLESRSKSNEKLITHLNLQIEYLQRTNKELENRIQDLLDSKQNVTSKVAHLSNKNEELCQELNEIDHLAQQLERHKEIVLETADKEIGEAKKEIERKHGEIQDLEETVTRLKSELSSCRRENERLSEELFAKTDDKENLELLLNQLEQEKQRLTEKNDNLEIKERELVLEVERMRLEYGIALGDKSPSRLDAFVKTLEDDRDYYKQELEYLQKMVKRRPSPSRRTPEKVKFLLSFFFALIITLQSEDVRLITRERDELRSILDRFEKHMIEIQSNVKLLAAERDRLNVLYEQSQGELNRMRREAKHSFVSQSHVEEERDSALTDLRRSTAEKESLREKLKQLILLVVFNLNLFKSQVVIAFYNNDMVFFTLQFEMETCELKTTVSILKERIKSLENELKLKTSKLAQTSDDSSQFKAEMCSLQLLNDQLQRSVEDLQHRLSLKNDELQSAQEEIVKLKEKIDRLNQRSSSQDEAVNVLRSTITVLDKEKDSLQETVDEKTERIACLDDNLANKEKTITHLRLTLSELESSADQMKDMLSNRDREISSLHRQLDTSHVELAETLRIKEMALKENRRLQDDLATMARENQAISTDLERAIREKEEMKTSVHNYITEVSRIENLMASKEKENQELLEKFRMLHTQAEDWEMKAHQAEGENSSMRLELLSVDTDRRHLRERVELLEKEIEEHIVAHQAYEFQISSITKNMSKLEEDIKHANQDKSSVLADLASVRELCVKLESNKELLSRQLTSKSMDYERVLGELEDIKSEAELLKKQLSSERLTVQNLETLLATSRDKEFQNHIASHEKDSEIQLLKDKLTLAESKLNSYTREVPILRSKAAQLQTDCDVLKRQLTTERFERERAIQEMRRHGLSTSSLRASPPLSSTLRSPSHSPEHT</sequence>
<accession>A0A7L1IJ51</accession>
<name>A0A7L1IJ51_SMUAF</name>
<evidence type="ECO:0000256" key="1">
    <source>
        <dbReference type="ARBA" id="ARBA00004114"/>
    </source>
</evidence>
<keyword evidence="2" id="KW-0963">Cytoplasm</keyword>
<feature type="non-terminal residue" evidence="7">
    <location>
        <position position="1154"/>
    </location>
</feature>
<protein>
    <submittedName>
        <fullName evidence="7">CP135 protein</fullName>
    </submittedName>
</protein>
<comment type="subcellular location">
    <subcellularLocation>
        <location evidence="1">Cytoplasm</location>
        <location evidence="1">Cytoskeleton</location>
        <location evidence="1">Microtubule organizing center</location>
        <location evidence="1">Centrosome</location>
        <location evidence="1">Centriole</location>
    </subcellularLocation>
</comment>
<evidence type="ECO:0000313" key="7">
    <source>
        <dbReference type="EMBL" id="NXN38583.1"/>
    </source>
</evidence>
<dbReference type="AlphaFoldDB" id="A0A7L1IJ51"/>
<dbReference type="CDD" id="cd22292">
    <property type="entry name" value="cc_Cep135_MBD"/>
    <property type="match status" value="1"/>
</dbReference>
<dbReference type="Gene3D" id="1.10.287.1490">
    <property type="match status" value="1"/>
</dbReference>
<evidence type="ECO:0000256" key="4">
    <source>
        <dbReference type="ARBA" id="ARBA00038123"/>
    </source>
</evidence>
<keyword evidence="5" id="KW-0175">Coiled coil</keyword>
<gene>
    <name evidence="7" type="primary">Cep135</name>
    <name evidence="7" type="ORF">RHIAFR_R00832</name>
</gene>